<evidence type="ECO:0000313" key="2">
    <source>
        <dbReference type="Proteomes" id="UP001626550"/>
    </source>
</evidence>
<dbReference type="AlphaFoldDB" id="A0ABD2QJS3"/>
<keyword evidence="2" id="KW-1185">Reference proteome</keyword>
<proteinExistence type="predicted"/>
<organism evidence="1 2">
    <name type="scientific">Cichlidogyrus casuarinus</name>
    <dbReference type="NCBI Taxonomy" id="1844966"/>
    <lineage>
        <taxon>Eukaryota</taxon>
        <taxon>Metazoa</taxon>
        <taxon>Spiralia</taxon>
        <taxon>Lophotrochozoa</taxon>
        <taxon>Platyhelminthes</taxon>
        <taxon>Monogenea</taxon>
        <taxon>Monopisthocotylea</taxon>
        <taxon>Dactylogyridea</taxon>
        <taxon>Ancyrocephalidae</taxon>
        <taxon>Cichlidogyrus</taxon>
    </lineage>
</organism>
<gene>
    <name evidence="1" type="ORF">Ciccas_001565</name>
</gene>
<protein>
    <submittedName>
        <fullName evidence="1">Uncharacterized protein</fullName>
    </submittedName>
</protein>
<evidence type="ECO:0000313" key="1">
    <source>
        <dbReference type="EMBL" id="KAL3319749.1"/>
    </source>
</evidence>
<dbReference type="InterPro" id="IPR036322">
    <property type="entry name" value="WD40_repeat_dom_sf"/>
</dbReference>
<sequence>MLGLHHYIAAKGWIWSIKSYENDLVTGSWDSTISRWHLSSSSLQQTASYKLQTPVLCSNFITPNSIIIGTYNALYHLDLREPTNKRIPPLNSYHKNSILCVETVFSSYRDNTSTLDDSTSVMEYEEFHEEQESLPRSLSTISLFSQCDEPLLEEISINPTISKDPSDSLLYVNPQPGISFFTGCKDKYVCAWDLRAPSNPLVKFKLKNYPRLMSLNDNSELWVCEPPDKVHLFDVRHRASTDNEKDLDASLNLISSSTIPSSTCRGFGCLKATPTCLFLGLLSGEFGAYYPGNYSSLAKEMDGSPLCVDYSDECLVVGSGIGLIHMWISKNRASKLM</sequence>
<reference evidence="1 2" key="1">
    <citation type="submission" date="2024-11" db="EMBL/GenBank/DDBJ databases">
        <title>Adaptive evolution of stress response genes in parasites aligns with host niche diversity.</title>
        <authorList>
            <person name="Hahn C."/>
            <person name="Resl P."/>
        </authorList>
    </citation>
    <scope>NUCLEOTIDE SEQUENCE [LARGE SCALE GENOMIC DNA]</scope>
    <source>
        <strain evidence="1">EGGRZ-B1_66</strain>
        <tissue evidence="1">Body</tissue>
    </source>
</reference>
<accession>A0ABD2QJS3</accession>
<dbReference type="SUPFAM" id="SSF50978">
    <property type="entry name" value="WD40 repeat-like"/>
    <property type="match status" value="1"/>
</dbReference>
<comment type="caution">
    <text evidence="1">The sequence shown here is derived from an EMBL/GenBank/DDBJ whole genome shotgun (WGS) entry which is preliminary data.</text>
</comment>
<dbReference type="EMBL" id="JBJKFK010000105">
    <property type="protein sequence ID" value="KAL3319749.1"/>
    <property type="molecule type" value="Genomic_DNA"/>
</dbReference>
<name>A0ABD2QJS3_9PLAT</name>
<dbReference type="InterPro" id="IPR015943">
    <property type="entry name" value="WD40/YVTN_repeat-like_dom_sf"/>
</dbReference>
<dbReference type="Proteomes" id="UP001626550">
    <property type="component" value="Unassembled WGS sequence"/>
</dbReference>
<dbReference type="Gene3D" id="2.130.10.10">
    <property type="entry name" value="YVTN repeat-like/Quinoprotein amine dehydrogenase"/>
    <property type="match status" value="2"/>
</dbReference>